<evidence type="ECO:0000256" key="12">
    <source>
        <dbReference type="ARBA" id="ARBA00038905"/>
    </source>
</evidence>
<dbReference type="PANTHER" id="PTHR47707">
    <property type="entry name" value="8-OXO-DGTP DIPHOSPHATASE"/>
    <property type="match status" value="1"/>
</dbReference>
<evidence type="ECO:0000259" key="17">
    <source>
        <dbReference type="PROSITE" id="PS51462"/>
    </source>
</evidence>
<evidence type="ECO:0000256" key="5">
    <source>
        <dbReference type="ARBA" id="ARBA00022723"/>
    </source>
</evidence>
<evidence type="ECO:0000256" key="1">
    <source>
        <dbReference type="ARBA" id="ARBA00001946"/>
    </source>
</evidence>
<name>Q7MCG6_VIBVY</name>
<dbReference type="Proteomes" id="UP000002675">
    <property type="component" value="Chromosome II"/>
</dbReference>
<feature type="domain" description="Nudix hydrolase" evidence="17">
    <location>
        <begin position="48"/>
        <end position="174"/>
    </location>
</feature>
<comment type="similarity">
    <text evidence="2">Belongs to the Nudix hydrolase family.</text>
</comment>
<keyword evidence="8" id="KW-0460">Magnesium</keyword>
<gene>
    <name evidence="18" type="ordered locus">VVA1421</name>
</gene>
<dbReference type="STRING" id="672.VV93_v1c43260"/>
<keyword evidence="3" id="KW-0515">Mutator protein</keyword>
<dbReference type="InterPro" id="IPR020084">
    <property type="entry name" value="NUDIX_hydrolase_CS"/>
</dbReference>
<dbReference type="Gene3D" id="3.90.79.10">
    <property type="entry name" value="Nucleoside Triphosphate Pyrophosphohydrolase"/>
    <property type="match status" value="1"/>
</dbReference>
<reference evidence="18 19" key="1">
    <citation type="journal article" date="2003" name="Genome Res.">
        <title>Comparative genome analysis of Vibrio vulnificus, a marine pathogen.</title>
        <authorList>
            <person name="Chen C.Y."/>
            <person name="Wu K.M."/>
            <person name="Chang Y.C."/>
            <person name="Chang C.H."/>
            <person name="Tsai H.C."/>
            <person name="Liao T.L."/>
            <person name="Liu Y.M."/>
            <person name="Chen H.J."/>
            <person name="Shen A.B."/>
            <person name="Li J.C."/>
            <person name="Su T.L."/>
            <person name="Shao C.P."/>
            <person name="Lee C.T."/>
            <person name="Hor L.I."/>
            <person name="Tsai S.F."/>
        </authorList>
    </citation>
    <scope>NUCLEOTIDE SEQUENCE [LARGE SCALE GENOMIC DNA]</scope>
    <source>
        <strain evidence="18 19">YJ016</strain>
    </source>
</reference>
<dbReference type="PROSITE" id="PS51462">
    <property type="entry name" value="NUDIX"/>
    <property type="match status" value="1"/>
</dbReference>
<dbReference type="HOGENOM" id="CLU_037162_26_0_6"/>
<keyword evidence="4" id="KW-0235">DNA replication</keyword>
<evidence type="ECO:0000256" key="10">
    <source>
        <dbReference type="ARBA" id="ARBA00035861"/>
    </source>
</evidence>
<dbReference type="EC" id="3.6.1.55" evidence="12"/>
<proteinExistence type="inferred from homology"/>
<dbReference type="PROSITE" id="PS00893">
    <property type="entry name" value="NUDIX_BOX"/>
    <property type="match status" value="1"/>
</dbReference>
<keyword evidence="6" id="KW-0227">DNA damage</keyword>
<comment type="catalytic activity">
    <reaction evidence="11">
        <text>8-oxo-GTP + H2O = 8-oxo-GMP + diphosphate + H(+)</text>
        <dbReference type="Rhea" id="RHEA:67616"/>
        <dbReference type="ChEBI" id="CHEBI:15377"/>
        <dbReference type="ChEBI" id="CHEBI:15378"/>
        <dbReference type="ChEBI" id="CHEBI:33019"/>
        <dbReference type="ChEBI" id="CHEBI:143553"/>
        <dbReference type="ChEBI" id="CHEBI:145694"/>
    </reaction>
</comment>
<dbReference type="eggNOG" id="COG0494">
    <property type="taxonomic scope" value="Bacteria"/>
</dbReference>
<evidence type="ECO:0000256" key="6">
    <source>
        <dbReference type="ARBA" id="ARBA00022763"/>
    </source>
</evidence>
<dbReference type="EMBL" id="BA000038">
    <property type="protein sequence ID" value="BAC97447.1"/>
    <property type="molecule type" value="Genomic_DNA"/>
</dbReference>
<comment type="catalytic activity">
    <reaction evidence="10">
        <text>8-oxo-dGTP + H2O = 8-oxo-dGMP + diphosphate + H(+)</text>
        <dbReference type="Rhea" id="RHEA:31575"/>
        <dbReference type="ChEBI" id="CHEBI:15377"/>
        <dbReference type="ChEBI" id="CHEBI:15378"/>
        <dbReference type="ChEBI" id="CHEBI:33019"/>
        <dbReference type="ChEBI" id="CHEBI:63224"/>
        <dbReference type="ChEBI" id="CHEBI:77896"/>
        <dbReference type="EC" id="3.6.1.55"/>
    </reaction>
</comment>
<keyword evidence="5" id="KW-0479">Metal-binding</keyword>
<dbReference type="AlphaFoldDB" id="Q7MCG6"/>
<dbReference type="InterPro" id="IPR015797">
    <property type="entry name" value="NUDIX_hydrolase-like_dom_sf"/>
</dbReference>
<dbReference type="SUPFAM" id="SSF55811">
    <property type="entry name" value="Nudix"/>
    <property type="match status" value="1"/>
</dbReference>
<dbReference type="GO" id="GO:0008413">
    <property type="term" value="F:8-oxo-7,8-dihydroguanosine triphosphate pyrophosphatase activity"/>
    <property type="evidence" value="ECO:0007669"/>
    <property type="project" value="TreeGrafter"/>
</dbReference>
<dbReference type="Pfam" id="PF00293">
    <property type="entry name" value="NUDIX"/>
    <property type="match status" value="1"/>
</dbReference>
<evidence type="ECO:0000313" key="18">
    <source>
        <dbReference type="EMBL" id="BAC97447.1"/>
    </source>
</evidence>
<evidence type="ECO:0000313" key="19">
    <source>
        <dbReference type="Proteomes" id="UP000002675"/>
    </source>
</evidence>
<evidence type="ECO:0000256" key="16">
    <source>
        <dbReference type="ARBA" id="ARBA00042798"/>
    </source>
</evidence>
<evidence type="ECO:0000256" key="11">
    <source>
        <dbReference type="ARBA" id="ARBA00036904"/>
    </source>
</evidence>
<evidence type="ECO:0000256" key="8">
    <source>
        <dbReference type="ARBA" id="ARBA00022842"/>
    </source>
</evidence>
<evidence type="ECO:0000256" key="4">
    <source>
        <dbReference type="ARBA" id="ARBA00022705"/>
    </source>
</evidence>
<dbReference type="GO" id="GO:0035539">
    <property type="term" value="F:8-oxo-7,8-dihydrodeoxyguanosine triphosphate pyrophosphatase activity"/>
    <property type="evidence" value="ECO:0007669"/>
    <property type="project" value="UniProtKB-EC"/>
</dbReference>
<accession>Q7MCG6</accession>
<dbReference type="PANTHER" id="PTHR47707:SF1">
    <property type="entry name" value="NUDIX HYDROLASE FAMILY PROTEIN"/>
    <property type="match status" value="1"/>
</dbReference>
<dbReference type="GO" id="GO:0046872">
    <property type="term" value="F:metal ion binding"/>
    <property type="evidence" value="ECO:0007669"/>
    <property type="project" value="UniProtKB-KW"/>
</dbReference>
<evidence type="ECO:0000256" key="7">
    <source>
        <dbReference type="ARBA" id="ARBA00022801"/>
    </source>
</evidence>
<evidence type="ECO:0000256" key="13">
    <source>
        <dbReference type="ARBA" id="ARBA00040794"/>
    </source>
</evidence>
<dbReference type="InterPro" id="IPR047127">
    <property type="entry name" value="MutT-like"/>
</dbReference>
<comment type="cofactor">
    <cofactor evidence="1">
        <name>Mg(2+)</name>
        <dbReference type="ChEBI" id="CHEBI:18420"/>
    </cofactor>
</comment>
<dbReference type="InterPro" id="IPR000086">
    <property type="entry name" value="NUDIX_hydrolase_dom"/>
</dbReference>
<evidence type="ECO:0000256" key="15">
    <source>
        <dbReference type="ARBA" id="ARBA00041979"/>
    </source>
</evidence>
<evidence type="ECO:0000256" key="2">
    <source>
        <dbReference type="ARBA" id="ARBA00005582"/>
    </source>
</evidence>
<keyword evidence="9" id="KW-0234">DNA repair</keyword>
<evidence type="ECO:0000256" key="9">
    <source>
        <dbReference type="ARBA" id="ARBA00023204"/>
    </source>
</evidence>
<dbReference type="GO" id="GO:0044716">
    <property type="term" value="F:8-oxo-GDP phosphatase activity"/>
    <property type="evidence" value="ECO:0007669"/>
    <property type="project" value="TreeGrafter"/>
</dbReference>
<dbReference type="GO" id="GO:0006281">
    <property type="term" value="P:DNA repair"/>
    <property type="evidence" value="ECO:0007669"/>
    <property type="project" value="UniProtKB-KW"/>
</dbReference>
<organism evidence="18 19">
    <name type="scientific">Vibrio vulnificus (strain YJ016)</name>
    <dbReference type="NCBI Taxonomy" id="196600"/>
    <lineage>
        <taxon>Bacteria</taxon>
        <taxon>Pseudomonadati</taxon>
        <taxon>Pseudomonadota</taxon>
        <taxon>Gammaproteobacteria</taxon>
        <taxon>Vibrionales</taxon>
        <taxon>Vibrionaceae</taxon>
        <taxon>Vibrio</taxon>
    </lineage>
</organism>
<dbReference type="GO" id="GO:0044715">
    <property type="term" value="F:8-oxo-dGDP phosphatase activity"/>
    <property type="evidence" value="ECO:0007669"/>
    <property type="project" value="TreeGrafter"/>
</dbReference>
<evidence type="ECO:0000256" key="14">
    <source>
        <dbReference type="ARBA" id="ARBA00041592"/>
    </source>
</evidence>
<dbReference type="GO" id="GO:0006260">
    <property type="term" value="P:DNA replication"/>
    <property type="evidence" value="ECO:0007669"/>
    <property type="project" value="UniProtKB-KW"/>
</dbReference>
<keyword evidence="7" id="KW-0378">Hydrolase</keyword>
<protein>
    <recommendedName>
        <fullName evidence="13">8-oxo-dGTP diphosphatase</fullName>
        <ecNumber evidence="12">3.6.1.55</ecNumber>
    </recommendedName>
    <alternativeName>
        <fullName evidence="16">7,8-dihydro-8-oxoguanine-triphosphatase</fullName>
    </alternativeName>
    <alternativeName>
        <fullName evidence="15">Mutator protein MutT</fullName>
    </alternativeName>
    <alternativeName>
        <fullName evidence="14">dGTP pyrophosphohydrolase</fullName>
    </alternativeName>
</protein>
<dbReference type="KEGG" id="vvy:VVA1421"/>
<evidence type="ECO:0000256" key="3">
    <source>
        <dbReference type="ARBA" id="ARBA00022457"/>
    </source>
</evidence>
<sequence>MPHKQSEKPHSLTTNFSSFRHFSVFISLRLSVITELVTTAAMSKNMPPVHPCVSFLFIDQDKVLLEQRSKEKSCDPDMVAIPGGHMETGESQTETLLREIREELGVDALTYHYLCSLYHPTSELQLLHYYVVTQWQGEIQSHEADTVFWSKVTDFAPATEADKTALKELLRLQAEGLF</sequence>